<keyword evidence="6" id="KW-0716">Sensory transduction</keyword>
<comment type="similarity">
    <text evidence="3">In the N-terminal section; belongs to the phytochrome family.</text>
</comment>
<dbReference type="SUPFAM" id="SSF55781">
    <property type="entry name" value="GAF domain-like"/>
    <property type="match status" value="2"/>
</dbReference>
<dbReference type="Pfam" id="PF08446">
    <property type="entry name" value="PAS_2"/>
    <property type="match status" value="1"/>
</dbReference>
<dbReference type="InterPro" id="IPR003018">
    <property type="entry name" value="GAF"/>
</dbReference>
<dbReference type="InterPro" id="IPR016132">
    <property type="entry name" value="Phyto_chromo_attachment"/>
</dbReference>
<evidence type="ECO:0000256" key="5">
    <source>
        <dbReference type="ARBA" id="ARBA00022543"/>
    </source>
</evidence>
<evidence type="ECO:0000256" key="2">
    <source>
        <dbReference type="ARBA" id="ARBA00004236"/>
    </source>
</evidence>
<dbReference type="GO" id="GO:0007234">
    <property type="term" value="P:osmosensory signaling via phosphorelay pathway"/>
    <property type="evidence" value="ECO:0007669"/>
    <property type="project" value="TreeGrafter"/>
</dbReference>
<dbReference type="SMART" id="SM00065">
    <property type="entry name" value="GAF"/>
    <property type="match status" value="1"/>
</dbReference>
<dbReference type="AlphaFoldDB" id="A0A346XWC7"/>
<dbReference type="Pfam" id="PF01590">
    <property type="entry name" value="GAF"/>
    <property type="match status" value="1"/>
</dbReference>
<sequence length="759" mass="82329">MDHDRSCTAQSVRDYLVLPDRVDLNNCDREAIHIPGSIQPHGALVAVTREDGIVRMTSANAAEVLGVPAVMDRPLRELVVDVSPPGLASSVRTTGAVRQLQTVMTQDGRQLDAVLHRTQSMTVVEFEPAADELSLGRLLAQVSEAGAALDGRSLEDAWQIAATTVRRLTGFDRTMIYLFNEDGHGTVVAEDRRLDLDAFLGLQYPASDIPKQARVLYLRNWTRHIVDSAAEPSPVLPALIPGTDEPLNMALAQLRAVSPIHLEYLRNMGVVTSLSMSLVSDKQLVGLVACHHYTRRHVSFAVRSACELLARLLSEQLARATGLTREEEERERRAVQLGVLRHVAEAGSPERALEAIAAQTLDVFDASAFMGKLGDTVRTHGPVPVDASEIVRMLEDQPDEDLIEVQHLSGLADPESGGVLVVRVGHAPATSFLAWFRPPVTMTTTWGGDPTEGLEANGDRLTPRGSFSAWSETVRGRCEAWRERDRRMATTLQRALATGEAGLRGEDQDVSTVIDALTTYARDLERANAELRAAAADREEMISAVAHDLRGPLRTMSGFVGVLGERFADTDDPMATRLVERVTGGADHMAQLLNGLQRWGRLGSGISLVTVDLTDAVDTVLQSLGASLETSGATVRVGPMPVVNGDPALLRELIQNLVENAVKYRDPERPLEIGITSEASRGSTVLSVTDNGVGIDPADVEDIFRMFRQLRPGQSEGIGLGLALVSRIAERHQGHVWVDSTLGVGSTFSVKLPLPTKEY</sequence>
<evidence type="ECO:0000259" key="13">
    <source>
        <dbReference type="PROSITE" id="PS50046"/>
    </source>
</evidence>
<keyword evidence="8 15" id="KW-0418">Kinase</keyword>
<dbReference type="SMART" id="SM00388">
    <property type="entry name" value="HisKA"/>
    <property type="match status" value="1"/>
</dbReference>
<dbReference type="InterPro" id="IPR050351">
    <property type="entry name" value="BphY/WalK/GraS-like"/>
</dbReference>
<dbReference type="InterPro" id="IPR003594">
    <property type="entry name" value="HATPase_dom"/>
</dbReference>
<dbReference type="InterPro" id="IPR005467">
    <property type="entry name" value="His_kinase_dom"/>
</dbReference>
<dbReference type="InterPro" id="IPR035965">
    <property type="entry name" value="PAS-like_dom_sf"/>
</dbReference>
<evidence type="ECO:0000256" key="12">
    <source>
        <dbReference type="SAM" id="Coils"/>
    </source>
</evidence>
<dbReference type="GO" id="GO:0000155">
    <property type="term" value="F:phosphorelay sensor kinase activity"/>
    <property type="evidence" value="ECO:0007669"/>
    <property type="project" value="InterPro"/>
</dbReference>
<dbReference type="Proteomes" id="UP000264006">
    <property type="component" value="Chromosome"/>
</dbReference>
<keyword evidence="16" id="KW-1185">Reference proteome</keyword>
<dbReference type="InterPro" id="IPR001294">
    <property type="entry name" value="Phytochrome"/>
</dbReference>
<feature type="domain" description="Phytochrome chromophore attachment site" evidence="13">
    <location>
        <begin position="153"/>
        <end position="311"/>
    </location>
</feature>
<feature type="domain" description="Histidine kinase" evidence="14">
    <location>
        <begin position="544"/>
        <end position="756"/>
    </location>
</feature>
<reference evidence="15 16" key="1">
    <citation type="submission" date="2018-09" db="EMBL/GenBank/DDBJ databases">
        <title>Complete genome sequence of Euzebya sp. DY32-46 isolated from seawater of Pacific Ocean.</title>
        <authorList>
            <person name="Xu L."/>
            <person name="Wu Y.-H."/>
            <person name="Xu X.-W."/>
        </authorList>
    </citation>
    <scope>NUCLEOTIDE SEQUENCE [LARGE SCALE GENOMIC DNA]</scope>
    <source>
        <strain evidence="15 16">DY32-46</strain>
    </source>
</reference>
<dbReference type="GO" id="GO:0006355">
    <property type="term" value="P:regulation of DNA-templated transcription"/>
    <property type="evidence" value="ECO:0007669"/>
    <property type="project" value="InterPro"/>
</dbReference>
<dbReference type="Gene3D" id="3.30.450.40">
    <property type="match status" value="1"/>
</dbReference>
<evidence type="ECO:0000313" key="16">
    <source>
        <dbReference type="Proteomes" id="UP000264006"/>
    </source>
</evidence>
<organism evidence="15 16">
    <name type="scientific">Euzebya pacifica</name>
    <dbReference type="NCBI Taxonomy" id="1608957"/>
    <lineage>
        <taxon>Bacteria</taxon>
        <taxon>Bacillati</taxon>
        <taxon>Actinomycetota</taxon>
        <taxon>Nitriliruptoria</taxon>
        <taxon>Euzebyales</taxon>
    </lineage>
</organism>
<dbReference type="Pfam" id="PF00360">
    <property type="entry name" value="PHY"/>
    <property type="match status" value="1"/>
</dbReference>
<dbReference type="SUPFAM" id="SSF55874">
    <property type="entry name" value="ATPase domain of HSP90 chaperone/DNA topoisomerase II/histidine kinase"/>
    <property type="match status" value="1"/>
</dbReference>
<evidence type="ECO:0000256" key="1">
    <source>
        <dbReference type="ARBA" id="ARBA00000085"/>
    </source>
</evidence>
<comment type="subcellular location">
    <subcellularLocation>
        <location evidence="2">Cell membrane</location>
    </subcellularLocation>
</comment>
<dbReference type="Pfam" id="PF00512">
    <property type="entry name" value="HisKA"/>
    <property type="match status" value="1"/>
</dbReference>
<dbReference type="GO" id="GO:0000156">
    <property type="term" value="F:phosphorelay response regulator activity"/>
    <property type="evidence" value="ECO:0007669"/>
    <property type="project" value="TreeGrafter"/>
</dbReference>
<name>A0A346XWC7_9ACTN</name>
<dbReference type="SUPFAM" id="SSF47384">
    <property type="entry name" value="Homodimeric domain of signal transducing histidine kinase"/>
    <property type="match status" value="1"/>
</dbReference>
<dbReference type="GO" id="GO:0009881">
    <property type="term" value="F:photoreceptor activity"/>
    <property type="evidence" value="ECO:0007669"/>
    <property type="project" value="UniProtKB-KW"/>
</dbReference>
<dbReference type="Gene3D" id="3.30.450.270">
    <property type="match status" value="1"/>
</dbReference>
<comment type="catalytic activity">
    <reaction evidence="1">
        <text>ATP + protein L-histidine = ADP + protein N-phospho-L-histidine.</text>
        <dbReference type="EC" id="2.7.13.3"/>
    </reaction>
</comment>
<dbReference type="Pfam" id="PF02518">
    <property type="entry name" value="HATPase_c"/>
    <property type="match status" value="1"/>
</dbReference>
<dbReference type="Gene3D" id="1.10.287.130">
    <property type="match status" value="1"/>
</dbReference>
<dbReference type="PRINTS" id="PR01033">
    <property type="entry name" value="PHYTOCHROME"/>
</dbReference>
<dbReference type="SUPFAM" id="SSF55785">
    <property type="entry name" value="PYP-like sensor domain (PAS domain)"/>
    <property type="match status" value="1"/>
</dbReference>
<evidence type="ECO:0000256" key="6">
    <source>
        <dbReference type="ARBA" id="ARBA00022606"/>
    </source>
</evidence>
<evidence type="ECO:0000256" key="7">
    <source>
        <dbReference type="ARBA" id="ARBA00022679"/>
    </source>
</evidence>
<protein>
    <recommendedName>
        <fullName evidence="11">Sensor-like histidine kinase SenX3</fullName>
        <ecNumber evidence="4">2.7.13.3</ecNumber>
    </recommendedName>
</protein>
<evidence type="ECO:0000256" key="10">
    <source>
        <dbReference type="ARBA" id="ARBA00023170"/>
    </source>
</evidence>
<dbReference type="GO" id="GO:0009584">
    <property type="term" value="P:detection of visible light"/>
    <property type="evidence" value="ECO:0007669"/>
    <property type="project" value="InterPro"/>
</dbReference>
<dbReference type="RefSeq" id="WP_164710232.1">
    <property type="nucleotide sequence ID" value="NZ_CP031165.1"/>
</dbReference>
<keyword evidence="12" id="KW-0175">Coiled coil</keyword>
<dbReference type="InterPro" id="IPR013654">
    <property type="entry name" value="PAS_2"/>
</dbReference>
<dbReference type="SMART" id="SM00387">
    <property type="entry name" value="HATPase_c"/>
    <property type="match status" value="1"/>
</dbReference>
<evidence type="ECO:0000256" key="9">
    <source>
        <dbReference type="ARBA" id="ARBA00022991"/>
    </source>
</evidence>
<gene>
    <name evidence="15" type="ORF">DVS28_a1833</name>
</gene>
<accession>A0A346XWC7</accession>
<dbReference type="KEGG" id="euz:DVS28_a1833"/>
<dbReference type="PROSITE" id="PS50046">
    <property type="entry name" value="PHYTOCHROME_2"/>
    <property type="match status" value="1"/>
</dbReference>
<evidence type="ECO:0000256" key="11">
    <source>
        <dbReference type="ARBA" id="ARBA00039401"/>
    </source>
</evidence>
<dbReference type="InterPro" id="IPR036890">
    <property type="entry name" value="HATPase_C_sf"/>
</dbReference>
<dbReference type="PANTHER" id="PTHR42878:SF15">
    <property type="entry name" value="BACTERIOPHYTOCHROME"/>
    <property type="match status" value="1"/>
</dbReference>
<keyword evidence="5" id="KW-0600">Photoreceptor protein</keyword>
<dbReference type="EC" id="2.7.13.3" evidence="4"/>
<dbReference type="PANTHER" id="PTHR42878">
    <property type="entry name" value="TWO-COMPONENT HISTIDINE KINASE"/>
    <property type="match status" value="1"/>
</dbReference>
<keyword evidence="10" id="KW-0675">Receptor</keyword>
<evidence type="ECO:0000256" key="8">
    <source>
        <dbReference type="ARBA" id="ARBA00022777"/>
    </source>
</evidence>
<feature type="coiled-coil region" evidence="12">
    <location>
        <begin position="514"/>
        <end position="544"/>
    </location>
</feature>
<dbReference type="InterPro" id="IPR029016">
    <property type="entry name" value="GAF-like_dom_sf"/>
</dbReference>
<evidence type="ECO:0000313" key="15">
    <source>
        <dbReference type="EMBL" id="AXV06524.1"/>
    </source>
</evidence>
<evidence type="ECO:0000256" key="3">
    <source>
        <dbReference type="ARBA" id="ARBA00006402"/>
    </source>
</evidence>
<dbReference type="GO" id="GO:0005886">
    <property type="term" value="C:plasma membrane"/>
    <property type="evidence" value="ECO:0007669"/>
    <property type="project" value="UniProtKB-SubCell"/>
</dbReference>
<dbReference type="InterPro" id="IPR036097">
    <property type="entry name" value="HisK_dim/P_sf"/>
</dbReference>
<dbReference type="GO" id="GO:0030295">
    <property type="term" value="F:protein kinase activator activity"/>
    <property type="evidence" value="ECO:0007669"/>
    <property type="project" value="TreeGrafter"/>
</dbReference>
<dbReference type="InterPro" id="IPR003661">
    <property type="entry name" value="HisK_dim/P_dom"/>
</dbReference>
<evidence type="ECO:0000259" key="14">
    <source>
        <dbReference type="PROSITE" id="PS50109"/>
    </source>
</evidence>
<keyword evidence="9" id="KW-0157">Chromophore</keyword>
<proteinExistence type="inferred from homology"/>
<keyword evidence="7" id="KW-0808">Transferase</keyword>
<dbReference type="PROSITE" id="PS50109">
    <property type="entry name" value="HIS_KIN"/>
    <property type="match status" value="1"/>
</dbReference>
<dbReference type="InterPro" id="IPR013515">
    <property type="entry name" value="Phytochrome_cen-reg"/>
</dbReference>
<dbReference type="Gene3D" id="3.30.450.20">
    <property type="entry name" value="PAS domain"/>
    <property type="match status" value="1"/>
</dbReference>
<evidence type="ECO:0000256" key="4">
    <source>
        <dbReference type="ARBA" id="ARBA00012438"/>
    </source>
</evidence>
<dbReference type="CDD" id="cd00082">
    <property type="entry name" value="HisKA"/>
    <property type="match status" value="1"/>
</dbReference>
<dbReference type="InterPro" id="IPR043150">
    <property type="entry name" value="Phytochrome_PHY_sf"/>
</dbReference>
<dbReference type="Gene3D" id="3.30.565.10">
    <property type="entry name" value="Histidine kinase-like ATPase, C-terminal domain"/>
    <property type="match status" value="1"/>
</dbReference>
<dbReference type="EMBL" id="CP031165">
    <property type="protein sequence ID" value="AXV06524.1"/>
    <property type="molecule type" value="Genomic_DNA"/>
</dbReference>